<evidence type="ECO:0000259" key="2">
    <source>
        <dbReference type="PROSITE" id="PS50280"/>
    </source>
</evidence>
<dbReference type="PANTHER" id="PTHR43201">
    <property type="entry name" value="ACYL-COA SYNTHETASE"/>
    <property type="match status" value="1"/>
</dbReference>
<dbReference type="InterPro" id="IPR025110">
    <property type="entry name" value="AMP-bd_C"/>
</dbReference>
<feature type="compositionally biased region" description="Polar residues" evidence="1">
    <location>
        <begin position="1"/>
        <end position="10"/>
    </location>
</feature>
<evidence type="ECO:0000313" key="3">
    <source>
        <dbReference type="EMBL" id="KAJ5176689.1"/>
    </source>
</evidence>
<evidence type="ECO:0000256" key="1">
    <source>
        <dbReference type="SAM" id="MobiDB-lite"/>
    </source>
</evidence>
<dbReference type="Gene3D" id="2.170.270.10">
    <property type="entry name" value="SET domain"/>
    <property type="match status" value="1"/>
</dbReference>
<dbReference type="GeneID" id="81423867"/>
<dbReference type="RefSeq" id="XP_056548297.1">
    <property type="nucleotide sequence ID" value="XM_056684691.1"/>
</dbReference>
<dbReference type="Gene3D" id="3.40.50.12780">
    <property type="entry name" value="N-terminal domain of ligase-like"/>
    <property type="match status" value="1"/>
</dbReference>
<dbReference type="EMBL" id="JAPQKN010000001">
    <property type="protein sequence ID" value="KAJ5176689.1"/>
    <property type="molecule type" value="Genomic_DNA"/>
</dbReference>
<dbReference type="Pfam" id="PF13193">
    <property type="entry name" value="AMP-binding_C"/>
    <property type="match status" value="1"/>
</dbReference>
<accession>A0A9W9LUY5</accession>
<dbReference type="SMART" id="SM00317">
    <property type="entry name" value="SET"/>
    <property type="match status" value="1"/>
</dbReference>
<dbReference type="InterPro" id="IPR046341">
    <property type="entry name" value="SET_dom_sf"/>
</dbReference>
<name>A0A9W9LUY5_9EURO</name>
<organism evidence="3 4">
    <name type="scientific">Penicillium canariense</name>
    <dbReference type="NCBI Taxonomy" id="189055"/>
    <lineage>
        <taxon>Eukaryota</taxon>
        <taxon>Fungi</taxon>
        <taxon>Dikarya</taxon>
        <taxon>Ascomycota</taxon>
        <taxon>Pezizomycotina</taxon>
        <taxon>Eurotiomycetes</taxon>
        <taxon>Eurotiomycetidae</taxon>
        <taxon>Eurotiales</taxon>
        <taxon>Aspergillaceae</taxon>
        <taxon>Penicillium</taxon>
    </lineage>
</organism>
<reference evidence="3" key="1">
    <citation type="submission" date="2022-11" db="EMBL/GenBank/DDBJ databases">
        <authorList>
            <person name="Petersen C."/>
        </authorList>
    </citation>
    <scope>NUCLEOTIDE SEQUENCE</scope>
    <source>
        <strain evidence="3">IBT 26290</strain>
    </source>
</reference>
<reference evidence="3" key="2">
    <citation type="journal article" date="2023" name="IMA Fungus">
        <title>Comparative genomic study of the Penicillium genus elucidates a diverse pangenome and 15 lateral gene transfer events.</title>
        <authorList>
            <person name="Petersen C."/>
            <person name="Sorensen T."/>
            <person name="Nielsen M.R."/>
            <person name="Sondergaard T.E."/>
            <person name="Sorensen J.L."/>
            <person name="Fitzpatrick D.A."/>
            <person name="Frisvad J.C."/>
            <person name="Nielsen K.L."/>
        </authorList>
    </citation>
    <scope>NUCLEOTIDE SEQUENCE</scope>
    <source>
        <strain evidence="3">IBT 26290</strain>
    </source>
</reference>
<dbReference type="InterPro" id="IPR042099">
    <property type="entry name" value="ANL_N_sf"/>
</dbReference>
<dbReference type="InterPro" id="IPR000873">
    <property type="entry name" value="AMP-dep_synth/lig_dom"/>
</dbReference>
<dbReference type="PANTHER" id="PTHR43201:SF30">
    <property type="entry name" value="AMP-DEPENDENT SYNTHETASE_LIGASE DOMAIN-CONTAINING PROTEIN"/>
    <property type="match status" value="1"/>
</dbReference>
<dbReference type="GO" id="GO:0031956">
    <property type="term" value="F:medium-chain fatty acid-CoA ligase activity"/>
    <property type="evidence" value="ECO:0007669"/>
    <property type="project" value="TreeGrafter"/>
</dbReference>
<dbReference type="Proteomes" id="UP001149163">
    <property type="component" value="Unassembled WGS sequence"/>
</dbReference>
<comment type="caution">
    <text evidence="3">The sequence shown here is derived from an EMBL/GenBank/DDBJ whole genome shotgun (WGS) entry which is preliminary data.</text>
</comment>
<keyword evidence="4" id="KW-1185">Reference proteome</keyword>
<dbReference type="InterPro" id="IPR045851">
    <property type="entry name" value="AMP-bd_C_sf"/>
</dbReference>
<dbReference type="Gene3D" id="3.30.300.30">
    <property type="match status" value="1"/>
</dbReference>
<feature type="region of interest" description="Disordered" evidence="1">
    <location>
        <begin position="1"/>
        <end position="28"/>
    </location>
</feature>
<dbReference type="SUPFAM" id="SSF82199">
    <property type="entry name" value="SET domain"/>
    <property type="match status" value="1"/>
</dbReference>
<dbReference type="AlphaFoldDB" id="A0A9W9LUY5"/>
<gene>
    <name evidence="3" type="ORF">N7482_002566</name>
</gene>
<protein>
    <recommendedName>
        <fullName evidence="2">SET domain-containing protein</fullName>
    </recommendedName>
</protein>
<dbReference type="SUPFAM" id="SSF56801">
    <property type="entry name" value="Acetyl-CoA synthetase-like"/>
    <property type="match status" value="1"/>
</dbReference>
<dbReference type="GO" id="GO:0006631">
    <property type="term" value="P:fatty acid metabolic process"/>
    <property type="evidence" value="ECO:0007669"/>
    <property type="project" value="TreeGrafter"/>
</dbReference>
<sequence>MSGKSASDTGPGTIGGSGEPKADPTPASLQEANDTALKIIAAMYWDLNAIWHLQRIVADQPYGDDLELYNEHCEAAQTLLDLAMSYRHRSVFQLPETCPNYRRCRSFLFEHGWRLFAMCAQAEAFREAYYLEETQVWDALRKLITANQRSIEVFVKSRNIDWRGPLLSYTQWYLPGLMQFLGPDIDIGKEHPHHLAQMGGELLKRPIHNGHAQTNINTQLYDPTKWVPAVRRDQSHPFSRPENDGPCIDCICRKKCPCHAMGGRADCPDCTCPKVCQCKYPHWLECFVCGSKEICQCRIKTMAGDLVELVEYPFKGTGVRALANFKKGANLGEYLGEVIPHGGDCTDSVYPLWQIGFHRRADEDHAATNVRKKGVARKVLDIGTITSACLGSWTRYINHHCESNCAFVPMVVGDKVTTAVVVLRDIAIFEEITVDYGEEYWCDRELCSRAINCKSILSSRIGNKDRASANYLVVQPPLLESTVGEHFAKVVAEHGDRTAVVSKHQGDRVSYASLDVRSNAFARGLQSIGVKKGDRVGVMLGNSMEYAVATYALFKVGAILVPLNPSFNAAQVIAALGHLESSHLIISTESNLPRKDPRSNVPLLEQLVGDLCSSRLESASVPSLKRIILVDNSAGRVDASTYKSLTPFSSILSQLSADGLPLPPQSLSPHDIVNIQFTSGTTAMPKAACLSHRSILNNGSQIGDRMLLTANDIVCCPPPLFHCFGSILGYMATATHGSTIVFPSESFNACAALKAVQEEKCTALYGVPTMFLEELELVESGEISSDGFQYLRTGIAAGSSIPAELMKKLHRVLNLTELTICYGMTETSPVSAMTTTDDPIDKRINTVGRLMPHVRAKVVDPGDRTRILPVNSRGELAVSGYLLMKEYWGDPQKTAEVIIEDDAGKAWMHTGDEAFISPDGYVTITGRIKDLIIRGGENIHPLEIENCLLAHSGVSDASVVGVPDGRYGEVVAAFVVAREQGSECITTDDIQKWYVFFLKATNAFPKTASGKIQKFKLKELAIKLLAEKKGVAADS</sequence>
<evidence type="ECO:0000313" key="4">
    <source>
        <dbReference type="Proteomes" id="UP001149163"/>
    </source>
</evidence>
<feature type="domain" description="SET" evidence="2">
    <location>
        <begin position="305"/>
        <end position="437"/>
    </location>
</feature>
<proteinExistence type="predicted"/>
<dbReference type="OrthoDB" id="10253115at2759"/>
<dbReference type="InterPro" id="IPR001214">
    <property type="entry name" value="SET_dom"/>
</dbReference>
<dbReference type="Pfam" id="PF00856">
    <property type="entry name" value="SET"/>
    <property type="match status" value="1"/>
</dbReference>
<dbReference type="Pfam" id="PF00501">
    <property type="entry name" value="AMP-binding"/>
    <property type="match status" value="1"/>
</dbReference>
<dbReference type="PROSITE" id="PS50280">
    <property type="entry name" value="SET"/>
    <property type="match status" value="1"/>
</dbReference>